<name>A0AA88XRU8_PINIB</name>
<evidence type="ECO:0000313" key="5">
    <source>
        <dbReference type="EMBL" id="KAK3087422.1"/>
    </source>
</evidence>
<comment type="subcellular location">
    <subcellularLocation>
        <location evidence="1">Golgi apparatus membrane</location>
        <topology evidence="1">Single-pass type II membrane protein</topology>
    </subcellularLocation>
</comment>
<evidence type="ECO:0000256" key="2">
    <source>
        <dbReference type="ARBA" id="ARBA00023034"/>
    </source>
</evidence>
<dbReference type="GO" id="GO:0008417">
    <property type="term" value="F:fucosyltransferase activity"/>
    <property type="evidence" value="ECO:0007669"/>
    <property type="project" value="InterPro"/>
</dbReference>
<keyword evidence="3" id="KW-0812">Transmembrane</keyword>
<evidence type="ECO:0000259" key="4">
    <source>
        <dbReference type="Pfam" id="PF17039"/>
    </source>
</evidence>
<dbReference type="SUPFAM" id="SSF53756">
    <property type="entry name" value="UDP-Glycosyltransferase/glycogen phosphorylase"/>
    <property type="match status" value="1"/>
</dbReference>
<evidence type="ECO:0000256" key="1">
    <source>
        <dbReference type="ARBA" id="ARBA00004323"/>
    </source>
</evidence>
<dbReference type="PANTHER" id="PTHR48438">
    <property type="entry name" value="ALPHA-(1,3)-FUCOSYLTRANSFERASE C-RELATED"/>
    <property type="match status" value="1"/>
</dbReference>
<dbReference type="EMBL" id="VSWD01000011">
    <property type="protein sequence ID" value="KAK3087422.1"/>
    <property type="molecule type" value="Genomic_DNA"/>
</dbReference>
<evidence type="ECO:0000313" key="6">
    <source>
        <dbReference type="Proteomes" id="UP001186944"/>
    </source>
</evidence>
<dbReference type="GO" id="GO:0000139">
    <property type="term" value="C:Golgi membrane"/>
    <property type="evidence" value="ECO:0007669"/>
    <property type="project" value="UniProtKB-SubCell"/>
</dbReference>
<dbReference type="PANTHER" id="PTHR48438:SF1">
    <property type="entry name" value="ALPHA-(1,3)-FUCOSYLTRANSFERASE C-RELATED"/>
    <property type="match status" value="1"/>
</dbReference>
<feature type="domain" description="Fucosyltransferase N-terminal" evidence="4">
    <location>
        <begin position="64"/>
        <end position="173"/>
    </location>
</feature>
<comment type="caution">
    <text evidence="5">The sequence shown here is derived from an EMBL/GenBank/DDBJ whole genome shotgun (WGS) entry which is preliminary data.</text>
</comment>
<organism evidence="5 6">
    <name type="scientific">Pinctada imbricata</name>
    <name type="common">Atlantic pearl-oyster</name>
    <name type="synonym">Pinctada martensii</name>
    <dbReference type="NCBI Taxonomy" id="66713"/>
    <lineage>
        <taxon>Eukaryota</taxon>
        <taxon>Metazoa</taxon>
        <taxon>Spiralia</taxon>
        <taxon>Lophotrochozoa</taxon>
        <taxon>Mollusca</taxon>
        <taxon>Bivalvia</taxon>
        <taxon>Autobranchia</taxon>
        <taxon>Pteriomorphia</taxon>
        <taxon>Pterioida</taxon>
        <taxon>Pterioidea</taxon>
        <taxon>Pteriidae</taxon>
        <taxon>Pinctada</taxon>
    </lineage>
</organism>
<feature type="transmembrane region" description="Helical" evidence="3">
    <location>
        <begin position="12"/>
        <end position="32"/>
    </location>
</feature>
<proteinExistence type="predicted"/>
<protein>
    <recommendedName>
        <fullName evidence="4">Fucosyltransferase N-terminal domain-containing protein</fullName>
    </recommendedName>
</protein>
<keyword evidence="6" id="KW-1185">Reference proteome</keyword>
<dbReference type="InterPro" id="IPR031481">
    <property type="entry name" value="Glyco_tran_10_N"/>
</dbReference>
<keyword evidence="3" id="KW-0472">Membrane</keyword>
<sequence length="204" mass="24257">MNRRPIPTNRLPKLICFAALLFISVQILISHFTTDDDVLYFYGSGVNVSNHVIYFQSRDFRPKPKKLILVWTPMFFKWSLWSSAIEAVQNCKNNCSCEMTTDTRRLEEADAILFHCMDMMPWTGFPKYRNPSQIWVVWCAEPPTKIWSSLSGYRLLFNWTMYYRSDSTVFAPFARFRRLEKHEIKKENSIDFLKSKRLWSSTHQ</sequence>
<gene>
    <name evidence="5" type="ORF">FSP39_005721</name>
</gene>
<evidence type="ECO:0000256" key="3">
    <source>
        <dbReference type="SAM" id="Phobius"/>
    </source>
</evidence>
<feature type="transmembrane region" description="Helical" evidence="3">
    <location>
        <begin position="38"/>
        <end position="55"/>
    </location>
</feature>
<dbReference type="Pfam" id="PF17039">
    <property type="entry name" value="Glyco_tran_10_N"/>
    <property type="match status" value="1"/>
</dbReference>
<dbReference type="Proteomes" id="UP001186944">
    <property type="component" value="Unassembled WGS sequence"/>
</dbReference>
<reference evidence="5" key="1">
    <citation type="submission" date="2019-08" db="EMBL/GenBank/DDBJ databases">
        <title>The improved chromosome-level genome for the pearl oyster Pinctada fucata martensii using PacBio sequencing and Hi-C.</title>
        <authorList>
            <person name="Zheng Z."/>
        </authorList>
    </citation>
    <scope>NUCLEOTIDE SEQUENCE</scope>
    <source>
        <strain evidence="5">ZZ-2019</strain>
        <tissue evidence="5">Adductor muscle</tissue>
    </source>
</reference>
<accession>A0AA88XRU8</accession>
<keyword evidence="2" id="KW-0333">Golgi apparatus</keyword>
<keyword evidence="3" id="KW-1133">Transmembrane helix</keyword>
<dbReference type="InterPro" id="IPR001503">
    <property type="entry name" value="Glyco_trans_10"/>
</dbReference>
<dbReference type="AlphaFoldDB" id="A0AA88XRU8"/>